<evidence type="ECO:0000256" key="2">
    <source>
        <dbReference type="ARBA" id="ARBA00022692"/>
    </source>
</evidence>
<feature type="transmembrane region" description="Helical" evidence="5">
    <location>
        <begin position="202"/>
        <end position="233"/>
    </location>
</feature>
<dbReference type="EMBL" id="BSNX01000056">
    <property type="protein sequence ID" value="GLQ74596.1"/>
    <property type="molecule type" value="Genomic_DNA"/>
</dbReference>
<organism evidence="7 8">
    <name type="scientific">Vibrio penaeicida</name>
    <dbReference type="NCBI Taxonomy" id="104609"/>
    <lineage>
        <taxon>Bacteria</taxon>
        <taxon>Pseudomonadati</taxon>
        <taxon>Pseudomonadota</taxon>
        <taxon>Gammaproteobacteria</taxon>
        <taxon>Vibrionales</taxon>
        <taxon>Vibrionaceae</taxon>
        <taxon>Vibrio</taxon>
    </lineage>
</organism>
<dbReference type="RefSeq" id="WP_224055280.1">
    <property type="nucleotide sequence ID" value="NZ_AP025144.1"/>
</dbReference>
<name>A0AAV5NX71_9VIBR</name>
<evidence type="ECO:0000256" key="5">
    <source>
        <dbReference type="SAM" id="Phobius"/>
    </source>
</evidence>
<feature type="transmembrane region" description="Helical" evidence="5">
    <location>
        <begin position="129"/>
        <end position="150"/>
    </location>
</feature>
<evidence type="ECO:0000256" key="3">
    <source>
        <dbReference type="ARBA" id="ARBA00022989"/>
    </source>
</evidence>
<proteinExistence type="predicted"/>
<dbReference type="Pfam" id="PF04932">
    <property type="entry name" value="Wzy_C"/>
    <property type="match status" value="1"/>
</dbReference>
<evidence type="ECO:0000256" key="1">
    <source>
        <dbReference type="ARBA" id="ARBA00004141"/>
    </source>
</evidence>
<evidence type="ECO:0000256" key="4">
    <source>
        <dbReference type="ARBA" id="ARBA00023136"/>
    </source>
</evidence>
<sequence length="397" mass="45259">MMFEKGKVKLETLAKFAISLNIYSCLVYAIPLKNLLSGLPSITLTTLANIFILILFFIIRVKIKYYFILFLLISYVLLVIIYNIKSVNVSYEINVVRGILVITCFVALVDRFRIKKYIEDVFVDVSKLASCLVVLQLISVFFLGDVFFGIEYSTFLRASEGNIMFRVSPLNGDPNYFAYVMMPGVALLMMRILSKNFEMKTLLWFVFVFVCFLLTMSRGTIIAIVLGGGYLIISNLVNNKKTFRAIIILIVTVSLIPMAYNYISEARSTNANSSSQQRLEIIKAQLNKIDDSVFFGNSISDSKVLVDGLKMGPHNLYIEVLSSYGIIAFTIFSILLVYCFYRRDKIEVLSTLVFMIGSVFLGLLIYQPFWMVFAFCISRGYENKDEYVKNNYFSLGN</sequence>
<dbReference type="Proteomes" id="UP001156690">
    <property type="component" value="Unassembled WGS sequence"/>
</dbReference>
<dbReference type="PANTHER" id="PTHR37422:SF13">
    <property type="entry name" value="LIPOPOLYSACCHARIDE BIOSYNTHESIS PROTEIN PA4999-RELATED"/>
    <property type="match status" value="1"/>
</dbReference>
<gene>
    <name evidence="7" type="ORF">GCM10007932_39570</name>
</gene>
<comment type="subcellular location">
    <subcellularLocation>
        <location evidence="1">Membrane</location>
        <topology evidence="1">Multi-pass membrane protein</topology>
    </subcellularLocation>
</comment>
<feature type="transmembrane region" description="Helical" evidence="5">
    <location>
        <begin position="90"/>
        <end position="109"/>
    </location>
</feature>
<reference evidence="8" key="1">
    <citation type="journal article" date="2019" name="Int. J. Syst. Evol. Microbiol.">
        <title>The Global Catalogue of Microorganisms (GCM) 10K type strain sequencing project: providing services to taxonomists for standard genome sequencing and annotation.</title>
        <authorList>
            <consortium name="The Broad Institute Genomics Platform"/>
            <consortium name="The Broad Institute Genome Sequencing Center for Infectious Disease"/>
            <person name="Wu L."/>
            <person name="Ma J."/>
        </authorList>
    </citation>
    <scope>NUCLEOTIDE SEQUENCE [LARGE SCALE GENOMIC DNA]</scope>
    <source>
        <strain evidence="8">NBRC 15640</strain>
    </source>
</reference>
<dbReference type="PANTHER" id="PTHR37422">
    <property type="entry name" value="TEICHURONIC ACID BIOSYNTHESIS PROTEIN TUAE"/>
    <property type="match status" value="1"/>
</dbReference>
<feature type="transmembrane region" description="Helical" evidence="5">
    <location>
        <begin position="65"/>
        <end position="84"/>
    </location>
</feature>
<feature type="transmembrane region" description="Helical" evidence="5">
    <location>
        <begin position="36"/>
        <end position="58"/>
    </location>
</feature>
<evidence type="ECO:0000313" key="8">
    <source>
        <dbReference type="Proteomes" id="UP001156690"/>
    </source>
</evidence>
<feature type="transmembrane region" description="Helical" evidence="5">
    <location>
        <begin position="12"/>
        <end position="30"/>
    </location>
</feature>
<dbReference type="GO" id="GO:0016020">
    <property type="term" value="C:membrane"/>
    <property type="evidence" value="ECO:0007669"/>
    <property type="project" value="UniProtKB-SubCell"/>
</dbReference>
<feature type="transmembrane region" description="Helical" evidence="5">
    <location>
        <begin position="245"/>
        <end position="263"/>
    </location>
</feature>
<keyword evidence="4 5" id="KW-0472">Membrane</keyword>
<dbReference type="AlphaFoldDB" id="A0AAV5NX71"/>
<protein>
    <recommendedName>
        <fullName evidence="6">O-antigen ligase-related domain-containing protein</fullName>
    </recommendedName>
</protein>
<keyword evidence="8" id="KW-1185">Reference proteome</keyword>
<feature type="transmembrane region" description="Helical" evidence="5">
    <location>
        <begin position="353"/>
        <end position="377"/>
    </location>
</feature>
<keyword evidence="2 5" id="KW-0812">Transmembrane</keyword>
<dbReference type="InterPro" id="IPR051533">
    <property type="entry name" value="WaaL-like"/>
</dbReference>
<feature type="transmembrane region" description="Helical" evidence="5">
    <location>
        <begin position="176"/>
        <end position="193"/>
    </location>
</feature>
<feature type="transmembrane region" description="Helical" evidence="5">
    <location>
        <begin position="320"/>
        <end position="341"/>
    </location>
</feature>
<feature type="domain" description="O-antigen ligase-related" evidence="6">
    <location>
        <begin position="205"/>
        <end position="332"/>
    </location>
</feature>
<evidence type="ECO:0000259" key="6">
    <source>
        <dbReference type="Pfam" id="PF04932"/>
    </source>
</evidence>
<comment type="caution">
    <text evidence="7">The sequence shown here is derived from an EMBL/GenBank/DDBJ whole genome shotgun (WGS) entry which is preliminary data.</text>
</comment>
<accession>A0AAV5NX71</accession>
<dbReference type="InterPro" id="IPR007016">
    <property type="entry name" value="O-antigen_ligase-rel_domated"/>
</dbReference>
<keyword evidence="3 5" id="KW-1133">Transmembrane helix</keyword>
<evidence type="ECO:0000313" key="7">
    <source>
        <dbReference type="EMBL" id="GLQ74596.1"/>
    </source>
</evidence>